<dbReference type="Proteomes" id="UP000014634">
    <property type="component" value="Unassembled WGS sequence"/>
</dbReference>
<evidence type="ECO:0008006" key="4">
    <source>
        <dbReference type="Google" id="ProtNLM"/>
    </source>
</evidence>
<gene>
    <name evidence="2" type="ORF">HMPREF9195_01028</name>
</gene>
<accession>A0AA87NRL1</accession>
<dbReference type="EMBL" id="ATFE01000006">
    <property type="protein sequence ID" value="EPF29243.1"/>
    <property type="molecule type" value="Genomic_DNA"/>
</dbReference>
<protein>
    <recommendedName>
        <fullName evidence="4">Lipoprotein</fullName>
    </recommendedName>
</protein>
<feature type="chain" id="PRO_5041735174" description="Lipoprotein" evidence="1">
    <location>
        <begin position="36"/>
        <end position="158"/>
    </location>
</feature>
<evidence type="ECO:0000256" key="1">
    <source>
        <dbReference type="SAM" id="SignalP"/>
    </source>
</evidence>
<proteinExistence type="predicted"/>
<feature type="signal peptide" evidence="1">
    <location>
        <begin position="1"/>
        <end position="35"/>
    </location>
</feature>
<name>A0AA87NRL1_TREMD</name>
<keyword evidence="1" id="KW-0732">Signal</keyword>
<dbReference type="AlphaFoldDB" id="A0AA87NRL1"/>
<reference evidence="2 3" key="1">
    <citation type="submission" date="2013-04" db="EMBL/GenBank/DDBJ databases">
        <title>The Genome Sequence of Treponema medium ATCC 700293.</title>
        <authorList>
            <consortium name="The Broad Institute Genomics Platform"/>
            <person name="Earl A."/>
            <person name="Ward D."/>
            <person name="Feldgarden M."/>
            <person name="Gevers D."/>
            <person name="Leonetti C."/>
            <person name="Blanton J.M."/>
            <person name="Dewhirst F.E."/>
            <person name="Izard J."/>
            <person name="Walker B."/>
            <person name="Young S."/>
            <person name="Zeng Q."/>
            <person name="Gargeya S."/>
            <person name="Fitzgerald M."/>
            <person name="Haas B."/>
            <person name="Abouelleil A."/>
            <person name="Allen A.W."/>
            <person name="Alvarado L."/>
            <person name="Arachchi H.M."/>
            <person name="Berlin A.M."/>
            <person name="Chapman S.B."/>
            <person name="Gainer-Dewar J."/>
            <person name="Goldberg J."/>
            <person name="Griggs A."/>
            <person name="Gujja S."/>
            <person name="Hansen M."/>
            <person name="Howarth C."/>
            <person name="Imamovic A."/>
            <person name="Ireland A."/>
            <person name="Larimer J."/>
            <person name="McCowan C."/>
            <person name="Murphy C."/>
            <person name="Pearson M."/>
            <person name="Poon T.W."/>
            <person name="Priest M."/>
            <person name="Roberts A."/>
            <person name="Saif S."/>
            <person name="Shea T."/>
            <person name="Sisk P."/>
            <person name="Sykes S."/>
            <person name="Wortman J."/>
            <person name="Nusbaum C."/>
            <person name="Birren B."/>
        </authorList>
    </citation>
    <scope>NUCLEOTIDE SEQUENCE [LARGE SCALE GENOMIC DNA]</scope>
    <source>
        <strain evidence="2 3">ATCC 700293</strain>
    </source>
</reference>
<dbReference type="RefSeq" id="WP_016522987.1">
    <property type="nucleotide sequence ID" value="NZ_KE332517.1"/>
</dbReference>
<sequence>MKLLKNMQRIALLAVLTLYLICLTSCQTANSSAKAKGKPHTSTENTNTKAALYHTMAKTVTEQCPIEVDEVTTLTRLEYKEEQHALVYTYLLSGSVYEELSAQKWAVVQKAAAEMLKEKLKTNQLVSQVRSDALTLIYVYKDKNDKELFAVTLLPDEY</sequence>
<evidence type="ECO:0000313" key="2">
    <source>
        <dbReference type="EMBL" id="EPF29243.1"/>
    </source>
</evidence>
<evidence type="ECO:0000313" key="3">
    <source>
        <dbReference type="Proteomes" id="UP000014634"/>
    </source>
</evidence>
<organism evidence="2 3">
    <name type="scientific">Treponema medium ATCC 700293</name>
    <dbReference type="NCBI Taxonomy" id="1125700"/>
    <lineage>
        <taxon>Bacteria</taxon>
        <taxon>Pseudomonadati</taxon>
        <taxon>Spirochaetota</taxon>
        <taxon>Spirochaetia</taxon>
        <taxon>Spirochaetales</taxon>
        <taxon>Treponemataceae</taxon>
        <taxon>Treponema</taxon>
    </lineage>
</organism>
<comment type="caution">
    <text evidence="2">The sequence shown here is derived from an EMBL/GenBank/DDBJ whole genome shotgun (WGS) entry which is preliminary data.</text>
</comment>